<comment type="subcellular location">
    <subcellularLocation>
        <location evidence="1">Nucleus</location>
    </subcellularLocation>
</comment>
<dbReference type="AlphaFoldDB" id="A0A834R0F0"/>
<feature type="region of interest" description="Disordered" evidence="9">
    <location>
        <begin position="275"/>
        <end position="315"/>
    </location>
</feature>
<dbReference type="EnsemblMetazoa" id="SSS_2907s_mrna">
    <property type="protein sequence ID" value="KAF7487930.1"/>
    <property type="gene ID" value="SSS_2907"/>
</dbReference>
<dbReference type="PANTHER" id="PTHR12707:SF0">
    <property type="entry name" value="PININ"/>
    <property type="match status" value="1"/>
</dbReference>
<dbReference type="PANTHER" id="PTHR12707">
    <property type="entry name" value="PINN"/>
    <property type="match status" value="1"/>
</dbReference>
<dbReference type="Proteomes" id="UP000070412">
    <property type="component" value="Unassembled WGS sequence"/>
</dbReference>
<evidence type="ECO:0000313" key="12">
    <source>
        <dbReference type="EnsemblMetazoa" id="KAF7487930.1"/>
    </source>
</evidence>
<evidence type="ECO:0000256" key="6">
    <source>
        <dbReference type="ARBA" id="ARBA00023187"/>
    </source>
</evidence>
<keyword evidence="3" id="KW-0507">mRNA processing</keyword>
<evidence type="ECO:0000256" key="3">
    <source>
        <dbReference type="ARBA" id="ARBA00022664"/>
    </source>
</evidence>
<reference evidence="11" key="2">
    <citation type="submission" date="2020-01" db="EMBL/GenBank/DDBJ databases">
        <authorList>
            <person name="Korhonen P.K.K."/>
            <person name="Guangxu M.G."/>
            <person name="Wang T.W."/>
            <person name="Stroehlein A.J.S."/>
            <person name="Young N.D."/>
            <person name="Ang C.-S.A."/>
            <person name="Fernando D.W.F."/>
            <person name="Lu H.L."/>
            <person name="Taylor S.T."/>
            <person name="Ehtesham M.E.M."/>
            <person name="Najaraj S.H.N."/>
            <person name="Harsha G.H.G."/>
            <person name="Madugundu A.M."/>
            <person name="Renuse S.R."/>
            <person name="Holt D.H."/>
            <person name="Pandey A.P."/>
            <person name="Papenfuss A.P."/>
            <person name="Gasser R.B.G."/>
            <person name="Fischer K.F."/>
        </authorList>
    </citation>
    <scope>NUCLEOTIDE SEQUENCE</scope>
    <source>
        <strain evidence="11">SSS_KF_BRIS2020</strain>
    </source>
</reference>
<evidence type="ECO:0000313" key="11">
    <source>
        <dbReference type="EMBL" id="KAF7487930.1"/>
    </source>
</evidence>
<name>A0A834R0F0_SARSC</name>
<dbReference type="GO" id="GO:0008380">
    <property type="term" value="P:RNA splicing"/>
    <property type="evidence" value="ECO:0007669"/>
    <property type="project" value="UniProtKB-KW"/>
</dbReference>
<keyword evidence="8" id="KW-0175">Coiled coil</keyword>
<feature type="compositionally biased region" description="Basic and acidic residues" evidence="9">
    <location>
        <begin position="275"/>
        <end position="291"/>
    </location>
</feature>
<dbReference type="GO" id="GO:0071013">
    <property type="term" value="C:catalytic step 2 spliceosome"/>
    <property type="evidence" value="ECO:0007669"/>
    <property type="project" value="TreeGrafter"/>
</dbReference>
<dbReference type="InterPro" id="IPR039853">
    <property type="entry name" value="Pinin"/>
</dbReference>
<reference evidence="13" key="1">
    <citation type="journal article" date="2020" name="PLoS Negl. Trop. Dis.">
        <title>High-quality nuclear genome for Sarcoptes scabiei-A critical resource for a neglected parasite.</title>
        <authorList>
            <person name="Korhonen P.K."/>
            <person name="Gasser R.B."/>
            <person name="Ma G."/>
            <person name="Wang T."/>
            <person name="Stroehlein A.J."/>
            <person name="Young N.D."/>
            <person name="Ang C.S."/>
            <person name="Fernando D.D."/>
            <person name="Lu H.C."/>
            <person name="Taylor S."/>
            <person name="Reynolds S.L."/>
            <person name="Mofiz E."/>
            <person name="Najaraj S.H."/>
            <person name="Gowda H."/>
            <person name="Madugundu A."/>
            <person name="Renuse S."/>
            <person name="Holt D."/>
            <person name="Pandey A."/>
            <person name="Papenfuss A.T."/>
            <person name="Fischer K."/>
        </authorList>
    </citation>
    <scope>NUCLEOTIDE SEQUENCE [LARGE SCALE GENOMIC DNA]</scope>
</reference>
<feature type="coiled-coil region" evidence="8">
    <location>
        <begin position="146"/>
        <end position="181"/>
    </location>
</feature>
<dbReference type="InterPro" id="IPR006786">
    <property type="entry name" value="Pinin_SDK_MemA"/>
</dbReference>
<comment type="similarity">
    <text evidence="2">Belongs to the pinin family.</text>
</comment>
<feature type="compositionally biased region" description="Acidic residues" evidence="9">
    <location>
        <begin position="76"/>
        <end position="88"/>
    </location>
</feature>
<organism evidence="11">
    <name type="scientific">Sarcoptes scabiei</name>
    <name type="common">Itch mite</name>
    <name type="synonym">Acarus scabiei</name>
    <dbReference type="NCBI Taxonomy" id="52283"/>
    <lineage>
        <taxon>Eukaryota</taxon>
        <taxon>Metazoa</taxon>
        <taxon>Ecdysozoa</taxon>
        <taxon>Arthropoda</taxon>
        <taxon>Chelicerata</taxon>
        <taxon>Arachnida</taxon>
        <taxon>Acari</taxon>
        <taxon>Acariformes</taxon>
        <taxon>Sarcoptiformes</taxon>
        <taxon>Astigmata</taxon>
        <taxon>Psoroptidia</taxon>
        <taxon>Sarcoptoidea</taxon>
        <taxon>Sarcoptidae</taxon>
        <taxon>Sarcoptinae</taxon>
        <taxon>Sarcoptes</taxon>
    </lineage>
</organism>
<keyword evidence="4" id="KW-0805">Transcription regulation</keyword>
<keyword evidence="13" id="KW-1185">Reference proteome</keyword>
<feature type="compositionally biased region" description="Basic and acidic residues" evidence="9">
    <location>
        <begin position="105"/>
        <end position="120"/>
    </location>
</feature>
<feature type="compositionally biased region" description="Polar residues" evidence="9">
    <location>
        <begin position="297"/>
        <end position="308"/>
    </location>
</feature>
<evidence type="ECO:0000256" key="9">
    <source>
        <dbReference type="SAM" id="MobiDB-lite"/>
    </source>
</evidence>
<evidence type="ECO:0000256" key="7">
    <source>
        <dbReference type="ARBA" id="ARBA00023242"/>
    </source>
</evidence>
<dbReference type="Pfam" id="PF04696">
    <property type="entry name" value="Pinin_SDK_memA"/>
    <property type="match status" value="1"/>
</dbReference>
<proteinExistence type="inferred from homology"/>
<feature type="region of interest" description="Disordered" evidence="9">
    <location>
        <begin position="72"/>
        <end position="91"/>
    </location>
</feature>
<keyword evidence="5" id="KW-0804">Transcription</keyword>
<feature type="domain" description="Pinin/SDK/MemA protein" evidence="10">
    <location>
        <begin position="124"/>
        <end position="243"/>
    </location>
</feature>
<keyword evidence="7" id="KW-0539">Nucleus</keyword>
<protein>
    <submittedName>
        <fullName evidence="11">Pinin</fullName>
    </submittedName>
</protein>
<evidence type="ECO:0000256" key="2">
    <source>
        <dbReference type="ARBA" id="ARBA00010386"/>
    </source>
</evidence>
<gene>
    <name evidence="11" type="ORF">SSS_2907</name>
</gene>
<dbReference type="OrthoDB" id="330772at2759"/>
<evidence type="ECO:0000256" key="8">
    <source>
        <dbReference type="SAM" id="Coils"/>
    </source>
</evidence>
<evidence type="ECO:0000256" key="5">
    <source>
        <dbReference type="ARBA" id="ARBA00023163"/>
    </source>
</evidence>
<reference evidence="12" key="3">
    <citation type="submission" date="2022-06" db="UniProtKB">
        <authorList>
            <consortium name="EnsemblMetazoa"/>
        </authorList>
    </citation>
    <scope>IDENTIFICATION</scope>
</reference>
<evidence type="ECO:0000256" key="4">
    <source>
        <dbReference type="ARBA" id="ARBA00023015"/>
    </source>
</evidence>
<evidence type="ECO:0000256" key="1">
    <source>
        <dbReference type="ARBA" id="ARBA00004123"/>
    </source>
</evidence>
<dbReference type="GO" id="GO:0006397">
    <property type="term" value="P:mRNA processing"/>
    <property type="evidence" value="ECO:0007669"/>
    <property type="project" value="UniProtKB-KW"/>
</dbReference>
<accession>A0A834R0F0</accession>
<dbReference type="EMBL" id="WVUK01000066">
    <property type="protein sequence ID" value="KAF7487930.1"/>
    <property type="molecule type" value="Genomic_DNA"/>
</dbReference>
<feature type="region of interest" description="Disordered" evidence="9">
    <location>
        <begin position="41"/>
        <end position="61"/>
    </location>
</feature>
<keyword evidence="6" id="KW-0508">mRNA splicing</keyword>
<sequence>MSKPIADFFLDLESEYNCIQKSLIDINDNIKKITGKEIRNRKFDDKRNRNRPRFRESFAPNHGRRFGVTRKRTYNDNDEVDDYSDDEGITSKKSLQSQVVTTLQEPKERDQVLKEQKDDKKLLSRNKRMLGHLMGTLEKFRSEESKRKDVQKRVEIEERLDQAAEEEREAVKKEQEKLYQERQLKMKKMKCLEQKLQIAEIHQEWEKSQQFKKDFIETKNKPNIFWMPVQHNTETLKRLQETKDKYRIVIAEKRAKVLKELSDIDDLFQLKQNEKVDDAQKNNQENEKNGHEISMIENFSNQTNNIATNDDRHLL</sequence>
<feature type="region of interest" description="Disordered" evidence="9">
    <location>
        <begin position="97"/>
        <end position="120"/>
    </location>
</feature>
<evidence type="ECO:0000259" key="10">
    <source>
        <dbReference type="Pfam" id="PF04696"/>
    </source>
</evidence>
<evidence type="ECO:0000313" key="13">
    <source>
        <dbReference type="Proteomes" id="UP000070412"/>
    </source>
</evidence>